<dbReference type="InterPro" id="IPR027787">
    <property type="entry name" value="Alpha/beta-hydrolase_catalytic"/>
</dbReference>
<reference evidence="2" key="1">
    <citation type="submission" date="2014-01" db="EMBL/GenBank/DDBJ databases">
        <authorList>
            <person name="Brown-Elliot B."/>
            <person name="Wallace R."/>
            <person name="Lenaerts A."/>
            <person name="Ordway D."/>
            <person name="DeGroote M.A."/>
            <person name="Parker T."/>
            <person name="Sizemore C."/>
            <person name="Tallon L.J."/>
            <person name="Sadzewicz L.K."/>
            <person name="Sengamalay N."/>
            <person name="Fraser C.M."/>
            <person name="Hine E."/>
            <person name="Shefchek K.A."/>
            <person name="Das S.P."/>
            <person name="Tettelin H."/>
        </authorList>
    </citation>
    <scope>NUCLEOTIDE SEQUENCE [LARGE SCALE GENOMIC DNA]</scope>
    <source>
        <strain evidence="2">4042</strain>
    </source>
</reference>
<dbReference type="AlphaFoldDB" id="X7ZW05"/>
<feature type="domain" description="Alpha/beta-hydrolase catalytic" evidence="1">
    <location>
        <begin position="36"/>
        <end position="182"/>
    </location>
</feature>
<dbReference type="Pfam" id="PF10081">
    <property type="entry name" value="Abhydrolase_9"/>
    <property type="match status" value="1"/>
</dbReference>
<sequence>MAPWDTLGFQGRNFVATGPHAAELTRLNGRPAKEPIRVYAGLQTAADDRARARVIVDELERTHAFDRKLLVIIPTTGTGWIDPVAARSLEMMYNGDTAMAGLQYSYLPSWISFLADRQKSMDSGKILIDTVHDRWQQLPADHRPKLVLYGESLGSMAGQAAFGFLPDIAKMGFDAVLWVGRRTKVRYGMR</sequence>
<accession>X7ZW05</accession>
<gene>
    <name evidence="2" type="ORF">I553_5266</name>
</gene>
<evidence type="ECO:0000259" key="1">
    <source>
        <dbReference type="Pfam" id="PF10081"/>
    </source>
</evidence>
<protein>
    <recommendedName>
        <fullName evidence="1">Alpha/beta-hydrolase catalytic domain-containing protein</fullName>
    </recommendedName>
</protein>
<name>X7ZW05_MYCXE</name>
<dbReference type="EMBL" id="JAOB01000069">
    <property type="protein sequence ID" value="EUA23216.1"/>
    <property type="molecule type" value="Genomic_DNA"/>
</dbReference>
<comment type="caution">
    <text evidence="2">The sequence shown here is derived from an EMBL/GenBank/DDBJ whole genome shotgun (WGS) entry which is preliminary data.</text>
</comment>
<organism evidence="2">
    <name type="scientific">Mycobacterium xenopi 4042</name>
    <dbReference type="NCBI Taxonomy" id="1299334"/>
    <lineage>
        <taxon>Bacteria</taxon>
        <taxon>Bacillati</taxon>
        <taxon>Actinomycetota</taxon>
        <taxon>Actinomycetes</taxon>
        <taxon>Mycobacteriales</taxon>
        <taxon>Mycobacteriaceae</taxon>
        <taxon>Mycobacterium</taxon>
    </lineage>
</organism>
<evidence type="ECO:0000313" key="2">
    <source>
        <dbReference type="EMBL" id="EUA23216.1"/>
    </source>
</evidence>
<dbReference type="PATRIC" id="fig|1299334.3.peg.7220"/>
<proteinExistence type="predicted"/>